<protein>
    <submittedName>
        <fullName evidence="3">Putative lipoLpqN family protein</fullName>
    </submittedName>
</protein>
<dbReference type="AlphaFoldDB" id="A0A1V3X8Z9"/>
<feature type="region of interest" description="Disordered" evidence="2">
    <location>
        <begin position="267"/>
        <end position="329"/>
    </location>
</feature>
<accession>A0A1V3X8Z9</accession>
<feature type="compositionally biased region" description="Basic residues" evidence="2">
    <location>
        <begin position="294"/>
        <end position="329"/>
    </location>
</feature>
<feature type="region of interest" description="Disordered" evidence="2">
    <location>
        <begin position="361"/>
        <end position="381"/>
    </location>
</feature>
<dbReference type="EMBL" id="MVBM01000003">
    <property type="protein sequence ID" value="OOK75675.1"/>
    <property type="molecule type" value="Genomic_DNA"/>
</dbReference>
<name>A0A1V3X8Z9_MYCKA</name>
<evidence type="ECO:0000313" key="3">
    <source>
        <dbReference type="EMBL" id="OOK75675.1"/>
    </source>
</evidence>
<dbReference type="Pfam" id="PF10738">
    <property type="entry name" value="Lpp-LpqN"/>
    <property type="match status" value="1"/>
</dbReference>
<dbReference type="Gene3D" id="3.40.1000.10">
    <property type="entry name" value="Mog1/PsbP, alpha/beta/alpha sandwich"/>
    <property type="match status" value="1"/>
</dbReference>
<dbReference type="Proteomes" id="UP000189229">
    <property type="component" value="Unassembled WGS sequence"/>
</dbReference>
<comment type="caution">
    <text evidence="3">The sequence shown here is derived from an EMBL/GenBank/DDBJ whole genome shotgun (WGS) entry which is preliminary data.</text>
</comment>
<keyword evidence="1" id="KW-0732">Signal</keyword>
<evidence type="ECO:0000256" key="1">
    <source>
        <dbReference type="ARBA" id="ARBA00022729"/>
    </source>
</evidence>
<gene>
    <name evidence="3" type="ORF">BZL30_4091</name>
</gene>
<proteinExistence type="predicted"/>
<reference evidence="3 4" key="1">
    <citation type="submission" date="2017-02" db="EMBL/GenBank/DDBJ databases">
        <title>Complete genome sequences of Mycobacterium kansasii strains isolated from rhesus macaques.</title>
        <authorList>
            <person name="Panda A."/>
            <person name="Nagaraj S."/>
            <person name="Zhao X."/>
            <person name="Tettelin H."/>
            <person name="Detolla L.J."/>
        </authorList>
    </citation>
    <scope>NUCLEOTIDE SEQUENCE [LARGE SCALE GENOMIC DNA]</scope>
    <source>
        <strain evidence="3 4">11-3813</strain>
    </source>
</reference>
<sequence length="401" mass="42881">MIHIARTWRVFAGGMAAGFVGVVLVAGGKASAEPLYPQPPLPAPVPMQPAAPPVQNLTAVPGGVSNRFAPVPAQAPAPAPVVSALPPAAVAPTPPAVTPAVTGTLREFLQGKGVKFEPQRSQGFKALDVTLPMPPRWTPVPDPNVPDAFLVIADRVGGNSVYTSNAQVVVYKLVGDFDPAEAIAHGFVDSQKLLAWRTTNSSMADFNGFPSSIIEGTYRENDMTLNTSRRHVLASSGADKYLVSLSVTTAASQAIADAPATDAIVNGFRVTPPGATGQAPGHREQRPRPLPKLPPRRSRPLPKLPPRRSRPLPRLPPRRSRPLPRLPLRRRIRLRWQPQPAGVGTSPKPRITVAARGDNHAAAAGHPHTRPVALSPAPRTDRRWADRVGRIHRRTRIVSPC</sequence>
<evidence type="ECO:0000256" key="2">
    <source>
        <dbReference type="SAM" id="MobiDB-lite"/>
    </source>
</evidence>
<evidence type="ECO:0000313" key="4">
    <source>
        <dbReference type="Proteomes" id="UP000189229"/>
    </source>
</evidence>
<dbReference type="InterPro" id="IPR019674">
    <property type="entry name" value="Lipoprotein_LpqN/LpqT-like"/>
</dbReference>
<organism evidence="3 4">
    <name type="scientific">Mycobacterium kansasii</name>
    <dbReference type="NCBI Taxonomy" id="1768"/>
    <lineage>
        <taxon>Bacteria</taxon>
        <taxon>Bacillati</taxon>
        <taxon>Actinomycetota</taxon>
        <taxon>Actinomycetes</taxon>
        <taxon>Mycobacteriales</taxon>
        <taxon>Mycobacteriaceae</taxon>
        <taxon>Mycobacterium</taxon>
    </lineage>
</organism>